<accession>A0AAD4HEL6</accession>
<evidence type="ECO:0000313" key="1">
    <source>
        <dbReference type="EMBL" id="KAG1893773.1"/>
    </source>
</evidence>
<protein>
    <submittedName>
        <fullName evidence="1">Uncharacterized protein</fullName>
    </submittedName>
</protein>
<name>A0AAD4HEL6_9AGAM</name>
<dbReference type="AlphaFoldDB" id="A0AAD4HEL6"/>
<proteinExistence type="predicted"/>
<keyword evidence="2" id="KW-1185">Reference proteome</keyword>
<comment type="caution">
    <text evidence="1">The sequence shown here is derived from an EMBL/GenBank/DDBJ whole genome shotgun (WGS) entry which is preliminary data.</text>
</comment>
<gene>
    <name evidence="1" type="ORF">F5891DRAFT_1196010</name>
</gene>
<dbReference type="EMBL" id="JABBWK010000091">
    <property type="protein sequence ID" value="KAG1893773.1"/>
    <property type="molecule type" value="Genomic_DNA"/>
</dbReference>
<organism evidence="1 2">
    <name type="scientific">Suillus fuscotomentosus</name>
    <dbReference type="NCBI Taxonomy" id="1912939"/>
    <lineage>
        <taxon>Eukaryota</taxon>
        <taxon>Fungi</taxon>
        <taxon>Dikarya</taxon>
        <taxon>Basidiomycota</taxon>
        <taxon>Agaricomycotina</taxon>
        <taxon>Agaricomycetes</taxon>
        <taxon>Agaricomycetidae</taxon>
        <taxon>Boletales</taxon>
        <taxon>Suillineae</taxon>
        <taxon>Suillaceae</taxon>
        <taxon>Suillus</taxon>
    </lineage>
</organism>
<dbReference type="Proteomes" id="UP001195769">
    <property type="component" value="Unassembled WGS sequence"/>
</dbReference>
<reference evidence="1" key="1">
    <citation type="journal article" date="2020" name="New Phytol.">
        <title>Comparative genomics reveals dynamic genome evolution in host specialist ectomycorrhizal fungi.</title>
        <authorList>
            <person name="Lofgren L.A."/>
            <person name="Nguyen N.H."/>
            <person name="Vilgalys R."/>
            <person name="Ruytinx J."/>
            <person name="Liao H.L."/>
            <person name="Branco S."/>
            <person name="Kuo A."/>
            <person name="LaButti K."/>
            <person name="Lipzen A."/>
            <person name="Andreopoulos W."/>
            <person name="Pangilinan J."/>
            <person name="Riley R."/>
            <person name="Hundley H."/>
            <person name="Na H."/>
            <person name="Barry K."/>
            <person name="Grigoriev I.V."/>
            <person name="Stajich J.E."/>
            <person name="Kennedy P.G."/>
        </authorList>
    </citation>
    <scope>NUCLEOTIDE SEQUENCE</scope>
    <source>
        <strain evidence="1">FC203</strain>
    </source>
</reference>
<sequence>MTDQYQMLHKSAASKFSIWDAAEIFEYATSRFTAIHIALMEDQNHHSSSYQHTFVRHIVWEAEHFVFPFVNICAAMNINTTLPVYLNEVLFLITSFQTEPHYDHKKLFAAFKACPHESANHPVDINRVVRDYRHAWWKHRFDLAPFDMPLRMSVATVKELVTDHFAQRPKMASMVPRSTTHTRSDDPLLQQLQVLWAEVSHLGMELSRLLVAKLDATSEAVAALDRLEDPVDELREAMVASHAAVAMLQGHYDNGRLGGPSSVEPFPRLQSLPH</sequence>
<evidence type="ECO:0000313" key="2">
    <source>
        <dbReference type="Proteomes" id="UP001195769"/>
    </source>
</evidence>
<dbReference type="GeneID" id="64662533"/>
<dbReference type="RefSeq" id="XP_041219349.1">
    <property type="nucleotide sequence ID" value="XM_041368235.1"/>
</dbReference>